<evidence type="ECO:0000256" key="4">
    <source>
        <dbReference type="ARBA" id="ARBA00022679"/>
    </source>
</evidence>
<dbReference type="EMBL" id="OB664778">
    <property type="protein sequence ID" value="CAD7232546.1"/>
    <property type="molecule type" value="Genomic_DNA"/>
</dbReference>
<evidence type="ECO:0000313" key="6">
    <source>
        <dbReference type="EMBL" id="CAD7232546.1"/>
    </source>
</evidence>
<dbReference type="Pfam" id="PF10237">
    <property type="entry name" value="N6-adenineMlase"/>
    <property type="match status" value="1"/>
</dbReference>
<name>A0A7R8WIU0_9CRUS</name>
<keyword evidence="3" id="KW-0489">Methyltransferase</keyword>
<reference evidence="6" key="1">
    <citation type="submission" date="2020-11" db="EMBL/GenBank/DDBJ databases">
        <authorList>
            <person name="Tran Van P."/>
        </authorList>
    </citation>
    <scope>NUCLEOTIDE SEQUENCE</scope>
</reference>
<dbReference type="OrthoDB" id="206354at2759"/>
<dbReference type="PROSITE" id="PS00092">
    <property type="entry name" value="N6_MTASE"/>
    <property type="match status" value="1"/>
</dbReference>
<evidence type="ECO:0000256" key="3">
    <source>
        <dbReference type="ARBA" id="ARBA00022603"/>
    </source>
</evidence>
<dbReference type="InterPro" id="IPR002052">
    <property type="entry name" value="DNA_methylase_N6_adenine_CS"/>
</dbReference>
<dbReference type="PANTHER" id="PTHR13200:SF0">
    <property type="entry name" value="EEF1A LYSINE METHYLTRANSFERASE 1"/>
    <property type="match status" value="1"/>
</dbReference>
<keyword evidence="2" id="KW-0963">Cytoplasm</keyword>
<dbReference type="GO" id="GO:0005737">
    <property type="term" value="C:cytoplasm"/>
    <property type="evidence" value="ECO:0007669"/>
    <property type="project" value="UniProtKB-SubCell"/>
</dbReference>
<accession>A0A7R8WIU0</accession>
<dbReference type="GO" id="GO:0032259">
    <property type="term" value="P:methylation"/>
    <property type="evidence" value="ECO:0007669"/>
    <property type="project" value="UniProtKB-KW"/>
</dbReference>
<dbReference type="GO" id="GO:0003676">
    <property type="term" value="F:nucleic acid binding"/>
    <property type="evidence" value="ECO:0007669"/>
    <property type="project" value="InterPro"/>
</dbReference>
<evidence type="ECO:0000256" key="5">
    <source>
        <dbReference type="SAM" id="MobiDB-lite"/>
    </source>
</evidence>
<proteinExistence type="predicted"/>
<dbReference type="GO" id="GO:0016279">
    <property type="term" value="F:protein-lysine N-methyltransferase activity"/>
    <property type="evidence" value="ECO:0007669"/>
    <property type="project" value="InterPro"/>
</dbReference>
<feature type="region of interest" description="Disordered" evidence="5">
    <location>
        <begin position="21"/>
        <end position="94"/>
    </location>
</feature>
<comment type="subcellular location">
    <subcellularLocation>
        <location evidence="1">Cytoplasm</location>
    </subcellularLocation>
</comment>
<protein>
    <submittedName>
        <fullName evidence="6">Uncharacterized protein</fullName>
    </submittedName>
</protein>
<dbReference type="InterPro" id="IPR019369">
    <property type="entry name" value="Efm5/EEF1AKMT1"/>
</dbReference>
<evidence type="ECO:0000256" key="2">
    <source>
        <dbReference type="ARBA" id="ARBA00022490"/>
    </source>
</evidence>
<dbReference type="PANTHER" id="PTHR13200">
    <property type="entry name" value="EEF1A LYSINE METHYLTRANSFERASE 1"/>
    <property type="match status" value="1"/>
</dbReference>
<dbReference type="AlphaFoldDB" id="A0A7R8WIU0"/>
<evidence type="ECO:0000256" key="1">
    <source>
        <dbReference type="ARBA" id="ARBA00004496"/>
    </source>
</evidence>
<sequence length="547" mass="61342">FFPEPEPHDYQRLRLRLKSAALPAPAPGSGSGSSSLIQGSKMPRPSPRQKVVSPEPKPQSPPQLSEESTEAPIVNVEGPPPILEEQARKVKRPMPASVKLRYVNRPMPLTARKKLYRQLGICSTYGKPRRTTNSQRNNRKRELTRLLMDECKELKTQGFDPRSRRLKPRRRKGLVESKENECQTRGEEPPGPTEKEEPSHVVRKRRAPFGLEWAQEEASQVASRELRSLLKDECKELKRNLSPGATKSKYSTSVNVAALGPVSPKRLSLMSPSQRQLLSLALDADTTAATGAPGSAENMEEPLMTTDLDPSTMCCWYLSVMPVEGDDVSVGVFGEGGLSDAALAALQDFSREKANLEAEDFLRMMGQELGFEVENGETESVGMPEENWEEEYNSLTLSMTSCASCYAAFLLEFDKRFEHMVASGHKFHFYDYLNPSLPSNWSQSFEVVVADPPFLSEECLTKVSETVRFMAKDKIILCTGLVMKELAKDLMSLDVLPSFTPQHQRNLGNDFACFTNFLYPELQTFVPEFSEEIVFLRRLFSLLLCSS</sequence>
<feature type="compositionally biased region" description="Basic and acidic residues" evidence="5">
    <location>
        <begin position="173"/>
        <end position="200"/>
    </location>
</feature>
<dbReference type="InterPro" id="IPR041370">
    <property type="entry name" value="Mlase_EEF1AKMT1/ZCCHC4"/>
</dbReference>
<feature type="non-terminal residue" evidence="6">
    <location>
        <position position="1"/>
    </location>
</feature>
<keyword evidence="4" id="KW-0808">Transferase</keyword>
<gene>
    <name evidence="6" type="ORF">CTOB1V02_LOCUS10381</name>
</gene>
<feature type="region of interest" description="Disordered" evidence="5">
    <location>
        <begin position="154"/>
        <end position="201"/>
    </location>
</feature>
<organism evidence="6">
    <name type="scientific">Cyprideis torosa</name>
    <dbReference type="NCBI Taxonomy" id="163714"/>
    <lineage>
        <taxon>Eukaryota</taxon>
        <taxon>Metazoa</taxon>
        <taxon>Ecdysozoa</taxon>
        <taxon>Arthropoda</taxon>
        <taxon>Crustacea</taxon>
        <taxon>Oligostraca</taxon>
        <taxon>Ostracoda</taxon>
        <taxon>Podocopa</taxon>
        <taxon>Podocopida</taxon>
        <taxon>Cytherocopina</taxon>
        <taxon>Cytheroidea</taxon>
        <taxon>Cytherideidae</taxon>
        <taxon>Cyprideis</taxon>
    </lineage>
</organism>